<keyword evidence="3" id="KW-1185">Reference proteome</keyword>
<feature type="compositionally biased region" description="Basic and acidic residues" evidence="1">
    <location>
        <begin position="49"/>
        <end position="61"/>
    </location>
</feature>
<evidence type="ECO:0000313" key="3">
    <source>
        <dbReference type="Proteomes" id="UP000298652"/>
    </source>
</evidence>
<dbReference type="EMBL" id="CM016553">
    <property type="protein sequence ID" value="TKW31262.1"/>
    <property type="molecule type" value="Genomic_DNA"/>
</dbReference>
<evidence type="ECO:0000313" key="2">
    <source>
        <dbReference type="EMBL" id="TKW31262.1"/>
    </source>
</evidence>
<organism evidence="2 3">
    <name type="scientific">Setaria viridis</name>
    <name type="common">Green bristlegrass</name>
    <name type="synonym">Setaria italica subsp. viridis</name>
    <dbReference type="NCBI Taxonomy" id="4556"/>
    <lineage>
        <taxon>Eukaryota</taxon>
        <taxon>Viridiplantae</taxon>
        <taxon>Streptophyta</taxon>
        <taxon>Embryophyta</taxon>
        <taxon>Tracheophyta</taxon>
        <taxon>Spermatophyta</taxon>
        <taxon>Magnoliopsida</taxon>
        <taxon>Liliopsida</taxon>
        <taxon>Poales</taxon>
        <taxon>Poaceae</taxon>
        <taxon>PACMAD clade</taxon>
        <taxon>Panicoideae</taxon>
        <taxon>Panicodae</taxon>
        <taxon>Paniceae</taxon>
        <taxon>Cenchrinae</taxon>
        <taxon>Setaria</taxon>
    </lineage>
</organism>
<dbReference type="AlphaFoldDB" id="A0A4U6VQ31"/>
<feature type="region of interest" description="Disordered" evidence="1">
    <location>
        <begin position="146"/>
        <end position="171"/>
    </location>
</feature>
<sequence length="235" mass="25239">MDQRALLPNCSGSLLQPSLPHLVSLTPLLAAPKCPVAAVAEFCRCCVKPPRDSRPSSRPDPRLQAPMPSGFSASPQLRRLRARSTTIPSSPTPTLAATAPFPSSPVICPGKPLFRARPRRHLPCHFACCNLAGSTFLPVTRQLNPPLDATRPRSPPPNLNPGKAVPAPTLSPVPNSRRLYLRELHLADGTYELHPAPEDGAVAEPPIPEAEATPAKDQFPSTPLEGKPRSMHPTF</sequence>
<dbReference type="Gramene" id="TKW31262">
    <property type="protein sequence ID" value="TKW31262"/>
    <property type="gene ID" value="SEVIR_2G093900v2"/>
</dbReference>
<name>A0A4U6VQ31_SETVI</name>
<accession>A0A4U6VQ31</accession>
<protein>
    <submittedName>
        <fullName evidence="2">Uncharacterized protein</fullName>
    </submittedName>
</protein>
<feature type="region of interest" description="Disordered" evidence="1">
    <location>
        <begin position="192"/>
        <end position="235"/>
    </location>
</feature>
<feature type="region of interest" description="Disordered" evidence="1">
    <location>
        <begin position="49"/>
        <end position="73"/>
    </location>
</feature>
<dbReference type="Proteomes" id="UP000298652">
    <property type="component" value="Chromosome 2"/>
</dbReference>
<gene>
    <name evidence="2" type="ORF">SEVIR_2G093900v2</name>
</gene>
<evidence type="ECO:0000256" key="1">
    <source>
        <dbReference type="SAM" id="MobiDB-lite"/>
    </source>
</evidence>
<reference evidence="2" key="1">
    <citation type="submission" date="2019-03" db="EMBL/GenBank/DDBJ databases">
        <title>WGS assembly of Setaria viridis.</title>
        <authorList>
            <person name="Huang P."/>
            <person name="Jenkins J."/>
            <person name="Grimwood J."/>
            <person name="Barry K."/>
            <person name="Healey A."/>
            <person name="Mamidi S."/>
            <person name="Sreedasyam A."/>
            <person name="Shu S."/>
            <person name="Feldman M."/>
            <person name="Wu J."/>
            <person name="Yu Y."/>
            <person name="Chen C."/>
            <person name="Johnson J."/>
            <person name="Rokhsar D."/>
            <person name="Baxter I."/>
            <person name="Schmutz J."/>
            <person name="Brutnell T."/>
            <person name="Kellogg E."/>
        </authorList>
    </citation>
    <scope>NUCLEOTIDE SEQUENCE [LARGE SCALE GENOMIC DNA]</scope>
</reference>
<proteinExistence type="predicted"/>